<dbReference type="EMBL" id="JAAKZH010000003">
    <property type="protein sequence ID" value="NGO63962.1"/>
    <property type="molecule type" value="Genomic_DNA"/>
</dbReference>
<organism evidence="1 2">
    <name type="scientific">Rhizobium daejeonense</name>
    <dbReference type="NCBI Taxonomy" id="240521"/>
    <lineage>
        <taxon>Bacteria</taxon>
        <taxon>Pseudomonadati</taxon>
        <taxon>Pseudomonadota</taxon>
        <taxon>Alphaproteobacteria</taxon>
        <taxon>Hyphomicrobiales</taxon>
        <taxon>Rhizobiaceae</taxon>
        <taxon>Rhizobium/Agrobacterium group</taxon>
        <taxon>Rhizobium</taxon>
    </lineage>
</organism>
<reference evidence="1 2" key="1">
    <citation type="submission" date="2020-02" db="EMBL/GenBank/DDBJ databases">
        <title>Genome sequence of the type strain CCBAU10050 of Rhizobium daejeonense.</title>
        <authorList>
            <person name="Gao J."/>
            <person name="Sun J."/>
        </authorList>
    </citation>
    <scope>NUCLEOTIDE SEQUENCE [LARGE SCALE GENOMIC DNA]</scope>
    <source>
        <strain evidence="1 2">CCBAU10050</strain>
    </source>
</reference>
<dbReference type="Proteomes" id="UP000477849">
    <property type="component" value="Unassembled WGS sequence"/>
</dbReference>
<protein>
    <submittedName>
        <fullName evidence="1">Transcriptional regulator</fullName>
    </submittedName>
</protein>
<keyword evidence="2" id="KW-1185">Reference proteome</keyword>
<evidence type="ECO:0000313" key="2">
    <source>
        <dbReference type="Proteomes" id="UP000477849"/>
    </source>
</evidence>
<name>A0A6M1RRK4_9HYPH</name>
<gene>
    <name evidence="1" type="ORF">G6N76_09775</name>
</gene>
<sequence>MANQFSDDDRAFLRRPHISRVWFAELDLPSGISRLHSGAGRVTVAGYEWRGITDPGGSQLVSVGAVEEPRFGVAAKVDIVISGVNIDLLRYIKDIAREIEGRAANIYWCAFDQETAEPWSGGLKKLWPGKLSSPVIRWAGTGVRTIAFSIEGPWQSQNYSFGGKWNPADQRRRYPGDKGLDFVGVKVQELIKA</sequence>
<comment type="caution">
    <text evidence="1">The sequence shown here is derived from an EMBL/GenBank/DDBJ whole genome shotgun (WGS) entry which is preliminary data.</text>
</comment>
<dbReference type="RefSeq" id="WP_163905679.1">
    <property type="nucleotide sequence ID" value="NZ_CP048427.1"/>
</dbReference>
<proteinExistence type="predicted"/>
<accession>A0A6M1RRK4</accession>
<dbReference type="AlphaFoldDB" id="A0A6M1RRK4"/>
<evidence type="ECO:0000313" key="1">
    <source>
        <dbReference type="EMBL" id="NGO63962.1"/>
    </source>
</evidence>